<gene>
    <name evidence="20" type="ORF">TOT_030000630</name>
</gene>
<evidence type="ECO:0000256" key="18">
    <source>
        <dbReference type="RuleBase" id="RU003928"/>
    </source>
</evidence>
<dbReference type="GO" id="GO:0046872">
    <property type="term" value="F:metal ion binding"/>
    <property type="evidence" value="ECO:0007669"/>
    <property type="project" value="UniProtKB-UniRule"/>
</dbReference>
<keyword evidence="5 12" id="KW-0658">Purine biosynthesis</keyword>
<dbReference type="GO" id="GO:0005737">
    <property type="term" value="C:cytoplasm"/>
    <property type="evidence" value="ECO:0007669"/>
    <property type="project" value="UniProtKB-SubCell"/>
</dbReference>
<keyword evidence="6 12" id="KW-0630">Potassium</keyword>
<dbReference type="EMBL" id="AP011948">
    <property type="protein sequence ID" value="BAM41368.1"/>
    <property type="molecule type" value="Genomic_DNA"/>
</dbReference>
<evidence type="ECO:0000313" key="21">
    <source>
        <dbReference type="Proteomes" id="UP000003786"/>
    </source>
</evidence>
<dbReference type="PANTHER" id="PTHR11911:SF111">
    <property type="entry name" value="INOSINE-5'-MONOPHOSPHATE DEHYDROGENASE"/>
    <property type="match status" value="1"/>
</dbReference>
<dbReference type="OMA" id="MGYCGAK"/>
<comment type="cofactor">
    <cofactor evidence="1 12">
        <name>K(+)</name>
        <dbReference type="ChEBI" id="CHEBI:29103"/>
    </cofactor>
</comment>
<evidence type="ECO:0000256" key="9">
    <source>
        <dbReference type="ARBA" id="ARBA00023122"/>
    </source>
</evidence>
<evidence type="ECO:0000256" key="3">
    <source>
        <dbReference type="ARBA" id="ARBA00022723"/>
    </source>
</evidence>
<feature type="domain" description="CBS" evidence="19">
    <location>
        <begin position="102"/>
        <end position="164"/>
    </location>
</feature>
<feature type="binding site" evidence="12">
    <location>
        <begin position="400"/>
        <end position="404"/>
    </location>
    <ligand>
        <name>IMP</name>
        <dbReference type="ChEBI" id="CHEBI:58053"/>
    </ligand>
</feature>
<protein>
    <recommendedName>
        <fullName evidence="12 18">Inosine-5'-monophosphate dehydrogenase</fullName>
        <shortName evidence="12">IMP dehydrogenase</shortName>
        <shortName evidence="12">IMPD</shortName>
        <shortName evidence="12">IMPDH</shortName>
        <ecNumber evidence="12 18">1.1.1.205</ecNumber>
    </recommendedName>
</protein>
<feature type="binding site" evidence="12 14">
    <location>
        <begin position="311"/>
        <end position="313"/>
    </location>
    <ligand>
        <name>NAD(+)</name>
        <dbReference type="ChEBI" id="CHEBI:57540"/>
    </ligand>
</feature>
<dbReference type="FunFam" id="3.20.20.70:FF:000086">
    <property type="entry name" value="IMP dehydrogenase, putative"/>
    <property type="match status" value="1"/>
</dbReference>
<dbReference type="InterPro" id="IPR001093">
    <property type="entry name" value="IMP_DH_GMPRt"/>
</dbReference>
<comment type="similarity">
    <text evidence="2 12 17">Belongs to the IMPDH/GMPR family.</text>
</comment>
<dbReference type="AlphaFoldDB" id="J4C8T9"/>
<dbReference type="Pfam" id="PF00571">
    <property type="entry name" value="CBS"/>
    <property type="match status" value="2"/>
</dbReference>
<reference evidence="20 21" key="1">
    <citation type="journal article" date="2012" name="MBio">
        <title>Comparative genome analysis of three eukaryotic parasites with differing abilities to transform leukocytes reveals key mediators of Theileria-induced leukocyte transformation.</title>
        <authorList>
            <person name="Hayashida K."/>
            <person name="Hara Y."/>
            <person name="Abe T."/>
            <person name="Yamasaki C."/>
            <person name="Toyoda A."/>
            <person name="Kosuge T."/>
            <person name="Suzuki Y."/>
            <person name="Sato Y."/>
            <person name="Kawashima S."/>
            <person name="Katayama T."/>
            <person name="Wakaguri H."/>
            <person name="Inoue N."/>
            <person name="Homma K."/>
            <person name="Tada-Umezaki M."/>
            <person name="Yagi Y."/>
            <person name="Fujii Y."/>
            <person name="Habara T."/>
            <person name="Kanehisa M."/>
            <person name="Watanabe H."/>
            <person name="Ito K."/>
            <person name="Gojobori T."/>
            <person name="Sugawara H."/>
            <person name="Imanishi T."/>
            <person name="Weir W."/>
            <person name="Gardner M."/>
            <person name="Pain A."/>
            <person name="Shiels B."/>
            <person name="Hattori M."/>
            <person name="Nene V."/>
            <person name="Sugimoto C."/>
        </authorList>
    </citation>
    <scope>NUCLEOTIDE SEQUENCE [LARGE SCALE GENOMIC DNA]</scope>
    <source>
        <strain evidence="20 21">Shintoku</strain>
    </source>
</reference>
<evidence type="ECO:0000256" key="12">
    <source>
        <dbReference type="HAMAP-Rule" id="MF_03156"/>
    </source>
</evidence>
<dbReference type="SUPFAM" id="SSF51412">
    <property type="entry name" value="Inosine monophosphate dehydrogenase (IMPDH)"/>
    <property type="match status" value="1"/>
</dbReference>
<evidence type="ECO:0000259" key="19">
    <source>
        <dbReference type="PROSITE" id="PS51371"/>
    </source>
</evidence>
<keyword evidence="21" id="KW-1185">Reference proteome</keyword>
<keyword evidence="8 12" id="KW-0520">NAD</keyword>
<evidence type="ECO:0000256" key="5">
    <source>
        <dbReference type="ARBA" id="ARBA00022755"/>
    </source>
</evidence>
<dbReference type="SUPFAM" id="SSF54631">
    <property type="entry name" value="CBS-domain pair"/>
    <property type="match status" value="1"/>
</dbReference>
<dbReference type="UniPathway" id="UPA00601">
    <property type="reaction ID" value="UER00295"/>
</dbReference>
<evidence type="ECO:0000256" key="1">
    <source>
        <dbReference type="ARBA" id="ARBA00001958"/>
    </source>
</evidence>
<dbReference type="KEGG" id="tot:TOT_030000630"/>
<proteinExistence type="inferred from homology"/>
<feature type="domain" description="CBS" evidence="19">
    <location>
        <begin position="165"/>
        <end position="221"/>
    </location>
</feature>
<evidence type="ECO:0000256" key="15">
    <source>
        <dbReference type="PIRSR" id="PIRSR000130-4"/>
    </source>
</evidence>
<dbReference type="SMART" id="SM00116">
    <property type="entry name" value="CBS"/>
    <property type="match status" value="2"/>
</dbReference>
<keyword evidence="12" id="KW-0963">Cytoplasm</keyword>
<dbReference type="NCBIfam" id="TIGR01302">
    <property type="entry name" value="IMP_dehydrog"/>
    <property type="match status" value="1"/>
</dbReference>
<dbReference type="InterPro" id="IPR000644">
    <property type="entry name" value="CBS_dom"/>
</dbReference>
<dbReference type="eggNOG" id="KOG2550">
    <property type="taxonomic scope" value="Eukaryota"/>
</dbReference>
<dbReference type="Gene3D" id="3.20.20.70">
    <property type="entry name" value="Aldolase class I"/>
    <property type="match status" value="1"/>
</dbReference>
<feature type="binding site" evidence="12">
    <location>
        <begin position="353"/>
        <end position="355"/>
    </location>
    <ligand>
        <name>IMP</name>
        <dbReference type="ChEBI" id="CHEBI:58053"/>
    </ligand>
</feature>
<dbReference type="PIRSF" id="PIRSF000130">
    <property type="entry name" value="IMPDH"/>
    <property type="match status" value="1"/>
</dbReference>
<feature type="binding site" evidence="12">
    <location>
        <begin position="376"/>
        <end position="377"/>
    </location>
    <ligand>
        <name>IMP</name>
        <dbReference type="ChEBI" id="CHEBI:58053"/>
    </ligand>
</feature>
<name>J4C8T9_THEOR</name>
<dbReference type="InterPro" id="IPR013785">
    <property type="entry name" value="Aldolase_TIM"/>
</dbReference>
<evidence type="ECO:0000313" key="20">
    <source>
        <dbReference type="EMBL" id="BAM41368.1"/>
    </source>
</evidence>
<dbReference type="PANTHER" id="PTHR11911">
    <property type="entry name" value="INOSINE-5-MONOPHOSPHATE DEHYDROGENASE RELATED"/>
    <property type="match status" value="1"/>
</dbReference>
<feature type="binding site" description="in other chain" evidence="12 15">
    <location>
        <position position="313"/>
    </location>
    <ligand>
        <name>K(+)</name>
        <dbReference type="ChEBI" id="CHEBI:29103"/>
        <note>ligand shared between two tetrameric partners</note>
    </ligand>
</feature>
<evidence type="ECO:0000256" key="13">
    <source>
        <dbReference type="PIRSR" id="PIRSR000130-1"/>
    </source>
</evidence>
<dbReference type="CDD" id="cd00381">
    <property type="entry name" value="IMPDH"/>
    <property type="match status" value="1"/>
</dbReference>
<evidence type="ECO:0000256" key="4">
    <source>
        <dbReference type="ARBA" id="ARBA00022749"/>
    </source>
</evidence>
<evidence type="ECO:0000256" key="17">
    <source>
        <dbReference type="RuleBase" id="RU003927"/>
    </source>
</evidence>
<evidence type="ECO:0000256" key="10">
    <source>
        <dbReference type="ARBA" id="ARBA00048028"/>
    </source>
</evidence>
<evidence type="ECO:0000256" key="16">
    <source>
        <dbReference type="PROSITE-ProRule" id="PRU00703"/>
    </source>
</evidence>
<comment type="caution">
    <text evidence="12">Lacks conserved residue(s) required for the propagation of feature annotation.</text>
</comment>
<feature type="binding site" description="in other chain" evidence="12 15">
    <location>
        <position position="315"/>
    </location>
    <ligand>
        <name>K(+)</name>
        <dbReference type="ChEBI" id="CHEBI:29103"/>
        <note>ligand shared between two tetrameric partners</note>
    </ligand>
</feature>
<dbReference type="HAMAP" id="MF_01964">
    <property type="entry name" value="IMPDH"/>
    <property type="match status" value="1"/>
</dbReference>
<evidence type="ECO:0000256" key="14">
    <source>
        <dbReference type="PIRSR" id="PIRSR000130-3"/>
    </source>
</evidence>
<keyword evidence="4 12" id="KW-0332">GMP biosynthesis</keyword>
<organism evidence="20 21">
    <name type="scientific">Theileria orientalis strain Shintoku</name>
    <dbReference type="NCBI Taxonomy" id="869250"/>
    <lineage>
        <taxon>Eukaryota</taxon>
        <taxon>Sar</taxon>
        <taxon>Alveolata</taxon>
        <taxon>Apicomplexa</taxon>
        <taxon>Aconoidasida</taxon>
        <taxon>Piroplasmida</taxon>
        <taxon>Theileriidae</taxon>
        <taxon>Theileria</taxon>
    </lineage>
</organism>
<dbReference type="InterPro" id="IPR046342">
    <property type="entry name" value="CBS_dom_sf"/>
</dbReference>
<accession>J4C8T9</accession>
<dbReference type="PROSITE" id="PS00487">
    <property type="entry name" value="IMP_DH_GMP_RED"/>
    <property type="match status" value="1"/>
</dbReference>
<feature type="binding site" evidence="12">
    <location>
        <position position="436"/>
    </location>
    <ligand>
        <name>IMP</name>
        <dbReference type="ChEBI" id="CHEBI:58053"/>
    </ligand>
</feature>
<dbReference type="InterPro" id="IPR005990">
    <property type="entry name" value="IMP_DH"/>
</dbReference>
<dbReference type="InterPro" id="IPR015875">
    <property type="entry name" value="IMP_DH/GMP_Rdtase_CS"/>
</dbReference>
<comment type="function">
    <text evidence="11 12">Catalyzes the conversion of inosine 5'-phosphate (IMP) to xanthosine 5'-phosphate (XMP), the first committed and rate-limiting step in the de novo synthesis of guanine nucleotides, and therefore plays an important role in the regulation of cell growth.</text>
</comment>
<dbReference type="EC" id="1.1.1.205" evidence="12 18"/>
<evidence type="ECO:0000256" key="6">
    <source>
        <dbReference type="ARBA" id="ARBA00022958"/>
    </source>
</evidence>
<comment type="subcellular location">
    <subcellularLocation>
        <location evidence="12">Cytoplasm</location>
    </subcellularLocation>
</comment>
<dbReference type="RefSeq" id="XP_009691669.1">
    <property type="nucleotide sequence ID" value="XM_009693374.1"/>
</dbReference>
<dbReference type="GeneID" id="20715794"/>
<dbReference type="Proteomes" id="UP000003786">
    <property type="component" value="Chromosome 3"/>
</dbReference>
<evidence type="ECO:0000256" key="8">
    <source>
        <dbReference type="ARBA" id="ARBA00023027"/>
    </source>
</evidence>
<dbReference type="VEuPathDB" id="PiroplasmaDB:TOT_030000630"/>
<evidence type="ECO:0000256" key="7">
    <source>
        <dbReference type="ARBA" id="ARBA00023002"/>
    </source>
</evidence>
<feature type="active site" description="Proton acceptor" evidence="12 13">
    <location>
        <position position="424"/>
    </location>
</feature>
<dbReference type="Pfam" id="PF00478">
    <property type="entry name" value="IMPDH"/>
    <property type="match status" value="1"/>
</dbReference>
<dbReference type="GO" id="GO:0000166">
    <property type="term" value="F:nucleotide binding"/>
    <property type="evidence" value="ECO:0007669"/>
    <property type="project" value="UniProtKB-UniRule"/>
</dbReference>
<dbReference type="CDD" id="cd04601">
    <property type="entry name" value="CBS_pair_IMPDH"/>
    <property type="match status" value="1"/>
</dbReference>
<feature type="active site" description="Thioimidate intermediate" evidence="12 13">
    <location>
        <position position="318"/>
    </location>
</feature>
<dbReference type="GO" id="GO:0006177">
    <property type="term" value="P:GMP biosynthetic process"/>
    <property type="evidence" value="ECO:0007669"/>
    <property type="project" value="UniProtKB-UniRule"/>
</dbReference>
<comment type="activity regulation">
    <text evidence="12">Mycophenolic acid (MPA) is a non-competitive inhibitor that prevents formation of the closed enzyme conformation by binding to the same site as the amobile flap. In contrast, mizoribine monophosphate (MZP) is a competitive inhibitor that induces the closed conformation. MPA is a potent inhibitor of mammalian IMPDHs but a poor inhibitor of the bacterial enzymes. MZP is a more potent inhibitor of bacterial IMPDH.</text>
</comment>
<keyword evidence="9 16" id="KW-0129">CBS domain</keyword>
<dbReference type="STRING" id="869250.J4C8T9"/>
<feature type="binding site" description="in other chain" evidence="12 15">
    <location>
        <position position="318"/>
    </location>
    <ligand>
        <name>K(+)</name>
        <dbReference type="ChEBI" id="CHEBI:29103"/>
        <note>ligand shared between two tetrameric partners</note>
    </ligand>
</feature>
<dbReference type="PROSITE" id="PS51371">
    <property type="entry name" value="CBS"/>
    <property type="match status" value="2"/>
</dbReference>
<dbReference type="GO" id="GO:0003938">
    <property type="term" value="F:IMP dehydrogenase activity"/>
    <property type="evidence" value="ECO:0007669"/>
    <property type="project" value="UniProtKB-UniRule"/>
</dbReference>
<dbReference type="OrthoDB" id="418595at2759"/>
<keyword evidence="3 12" id="KW-0479">Metal-binding</keyword>
<dbReference type="GO" id="GO:0006183">
    <property type="term" value="P:GTP biosynthetic process"/>
    <property type="evidence" value="ECO:0007669"/>
    <property type="project" value="TreeGrafter"/>
</dbReference>
<sequence length="506" mass="54893">MADGYSAVELFEYNKMSLSYDDIILLPGFIRESTSKVDLTSKLTRNIKLRMPIVSAPMDTITESDMATAMALLGGIGIIHCNMSIDDLVKEVNLVKRFENGFVQNPMCLKPTSTVSDWIHIKDTYGYKSVPITSDGKRGSKLMGLVTATDIYFEESLNTVLQDIMTTDLVVGKHPMTLREANKLLFKSKKGVLPIVNKDHELVSIVTKSDYYKNKLYPNASKDENKQLLVGAALSTSKYRNDAMERAKRLIEAKADVIVIESSQGNSIYQIDLIKQLKSVFPEVQIVAGNVVTVSQAKNLIDAGCDAIKVGMGIGSICTTQTVTGVGRGQATAVYYVSRYAFEQCNGLPVIADGGVKCSGDILKALALGASAIMGGNIFSGTKETPGEYYINDGVRMKSYRGMGSKDAITNSLKHFGHSGSASRYHIEGTLPVVSQGVSGLVMDKGSVHNAIPIVAEGVRHGLHNMGIYSIEKLHESLYSGTSRFEVRSAHSIMDGAVSKTLTNIK</sequence>
<feature type="binding site" evidence="12">
    <location>
        <position position="316"/>
    </location>
    <ligand>
        <name>IMP</name>
        <dbReference type="ChEBI" id="CHEBI:58053"/>
    </ligand>
</feature>
<evidence type="ECO:0000256" key="2">
    <source>
        <dbReference type="ARBA" id="ARBA00005502"/>
    </source>
</evidence>
<comment type="pathway">
    <text evidence="12 18">Purine metabolism; XMP biosynthesis via de novo pathway; XMP from IMP: step 1/1.</text>
</comment>
<keyword evidence="7 12" id="KW-0560">Oxidoreductase</keyword>
<comment type="catalytic activity">
    <reaction evidence="10 12 18">
        <text>IMP + NAD(+) + H2O = XMP + NADH + H(+)</text>
        <dbReference type="Rhea" id="RHEA:11708"/>
        <dbReference type="ChEBI" id="CHEBI:15377"/>
        <dbReference type="ChEBI" id="CHEBI:15378"/>
        <dbReference type="ChEBI" id="CHEBI:57464"/>
        <dbReference type="ChEBI" id="CHEBI:57540"/>
        <dbReference type="ChEBI" id="CHEBI:57945"/>
        <dbReference type="ChEBI" id="CHEBI:58053"/>
        <dbReference type="EC" id="1.1.1.205"/>
    </reaction>
</comment>
<dbReference type="SMART" id="SM01240">
    <property type="entry name" value="IMPDH"/>
    <property type="match status" value="1"/>
</dbReference>
<evidence type="ECO:0000256" key="11">
    <source>
        <dbReference type="ARBA" id="ARBA00056556"/>
    </source>
</evidence>
<comment type="subunit">
    <text evidence="12">Homotetramer.</text>
</comment>